<reference evidence="2 3" key="1">
    <citation type="submission" date="2018-12" db="EMBL/GenBank/DDBJ databases">
        <title>Draft genome sequence of Embleya hyalina NBRC 13850T.</title>
        <authorList>
            <person name="Komaki H."/>
            <person name="Hosoyama A."/>
            <person name="Kimura A."/>
            <person name="Ichikawa N."/>
            <person name="Tamura T."/>
        </authorList>
    </citation>
    <scope>NUCLEOTIDE SEQUENCE [LARGE SCALE GENOMIC DNA]</scope>
    <source>
        <strain evidence="2 3">NBRC 13850</strain>
    </source>
</reference>
<dbReference type="Gene3D" id="3.90.25.10">
    <property type="entry name" value="UDP-galactose 4-epimerase, domain 1"/>
    <property type="match status" value="1"/>
</dbReference>
<sequence>MVADHAGTERAPHDSGPRWTTPRNNLHMHMQVPVVERAVASGRSVTSGCTGAVAHVTREDRAVAAAAVPTRDGHEDTVYDVIGPEAPSGADLVALARDIGGRCVEFVGVDDDASTDGLRTAGPPAGVAKPVTSFGAAVCAGFPANVGSTGHRPTAPADVVRAPPKSRPQGPRRTARRDRHPQTRRAADRGNEDRHRNESPPTRRPPAAPQGGSE</sequence>
<evidence type="ECO:0000256" key="1">
    <source>
        <dbReference type="SAM" id="MobiDB-lite"/>
    </source>
</evidence>
<dbReference type="PANTHER" id="PTHR47129">
    <property type="entry name" value="QUINONE OXIDOREDUCTASE 2"/>
    <property type="match status" value="1"/>
</dbReference>
<feature type="compositionally biased region" description="Basic and acidic residues" evidence="1">
    <location>
        <begin position="1"/>
        <end position="16"/>
    </location>
</feature>
<feature type="region of interest" description="Disordered" evidence="1">
    <location>
        <begin position="1"/>
        <end position="25"/>
    </location>
</feature>
<evidence type="ECO:0000313" key="2">
    <source>
        <dbReference type="EMBL" id="GCE00707.1"/>
    </source>
</evidence>
<evidence type="ECO:0000313" key="3">
    <source>
        <dbReference type="Proteomes" id="UP000286931"/>
    </source>
</evidence>
<feature type="region of interest" description="Disordered" evidence="1">
    <location>
        <begin position="147"/>
        <end position="214"/>
    </location>
</feature>
<proteinExistence type="predicted"/>
<organism evidence="2 3">
    <name type="scientific">Embleya hyalina</name>
    <dbReference type="NCBI Taxonomy" id="516124"/>
    <lineage>
        <taxon>Bacteria</taxon>
        <taxon>Bacillati</taxon>
        <taxon>Actinomycetota</taxon>
        <taxon>Actinomycetes</taxon>
        <taxon>Kitasatosporales</taxon>
        <taxon>Streptomycetaceae</taxon>
        <taxon>Embleya</taxon>
    </lineage>
</organism>
<dbReference type="SUPFAM" id="SSF51735">
    <property type="entry name" value="NAD(P)-binding Rossmann-fold domains"/>
    <property type="match status" value="1"/>
</dbReference>
<accession>A0A401Z1I9</accession>
<gene>
    <name evidence="2" type="ORF">EHYA_08433</name>
</gene>
<dbReference type="Gene3D" id="3.40.50.720">
    <property type="entry name" value="NAD(P)-binding Rossmann-like Domain"/>
    <property type="match status" value="1"/>
</dbReference>
<name>A0A401Z1I9_9ACTN</name>
<dbReference type="AlphaFoldDB" id="A0A401Z1I9"/>
<comment type="caution">
    <text evidence="2">The sequence shown here is derived from an EMBL/GenBank/DDBJ whole genome shotgun (WGS) entry which is preliminary data.</text>
</comment>
<dbReference type="PANTHER" id="PTHR47129:SF1">
    <property type="entry name" value="NMRA-LIKE DOMAIN-CONTAINING PROTEIN"/>
    <property type="match status" value="1"/>
</dbReference>
<dbReference type="InterPro" id="IPR052718">
    <property type="entry name" value="NmrA-type_oxidoreductase"/>
</dbReference>
<keyword evidence="3" id="KW-1185">Reference proteome</keyword>
<dbReference type="Proteomes" id="UP000286931">
    <property type="component" value="Unassembled WGS sequence"/>
</dbReference>
<dbReference type="EMBL" id="BIFH01000041">
    <property type="protein sequence ID" value="GCE00707.1"/>
    <property type="molecule type" value="Genomic_DNA"/>
</dbReference>
<dbReference type="InterPro" id="IPR036291">
    <property type="entry name" value="NAD(P)-bd_dom_sf"/>
</dbReference>
<feature type="compositionally biased region" description="Basic and acidic residues" evidence="1">
    <location>
        <begin position="185"/>
        <end position="198"/>
    </location>
</feature>
<feature type="compositionally biased region" description="Basic residues" evidence="1">
    <location>
        <begin position="173"/>
        <end position="183"/>
    </location>
</feature>
<protein>
    <submittedName>
        <fullName evidence="2">Uncharacterized protein</fullName>
    </submittedName>
</protein>